<feature type="compositionally biased region" description="Basic and acidic residues" evidence="10">
    <location>
        <begin position="312"/>
        <end position="321"/>
    </location>
</feature>
<feature type="transmembrane region" description="Helical" evidence="11">
    <location>
        <begin position="210"/>
        <end position="230"/>
    </location>
</feature>
<comment type="caution">
    <text evidence="12">The sequence shown here is derived from an EMBL/GenBank/DDBJ whole genome shotgun (WGS) entry which is preliminary data.</text>
</comment>
<evidence type="ECO:0000256" key="4">
    <source>
        <dbReference type="ARBA" id="ARBA00022692"/>
    </source>
</evidence>
<dbReference type="InterPro" id="IPR001499">
    <property type="entry name" value="GPCR_STE3"/>
</dbReference>
<keyword evidence="6" id="KW-0297">G-protein coupled receptor</keyword>
<evidence type="ECO:0000256" key="7">
    <source>
        <dbReference type="ARBA" id="ARBA00023136"/>
    </source>
</evidence>
<dbReference type="RefSeq" id="XP_017996852.1">
    <property type="nucleotide sequence ID" value="XM_018146292.1"/>
</dbReference>
<dbReference type="Proteomes" id="UP000038010">
    <property type="component" value="Unassembled WGS sequence"/>
</dbReference>
<dbReference type="AlphaFoldDB" id="A0A0N0NJP3"/>
<evidence type="ECO:0000256" key="10">
    <source>
        <dbReference type="SAM" id="MobiDB-lite"/>
    </source>
</evidence>
<dbReference type="OrthoDB" id="2874149at2759"/>
<evidence type="ECO:0000313" key="13">
    <source>
        <dbReference type="Proteomes" id="UP000038010"/>
    </source>
</evidence>
<keyword evidence="8 12" id="KW-0675">Receptor</keyword>
<dbReference type="EMBL" id="LFJN01000027">
    <property type="protein sequence ID" value="KPI36889.1"/>
    <property type="molecule type" value="Genomic_DNA"/>
</dbReference>
<sequence length="331" mass="36788">MVNRAILEPAIPTCAILALLLAIPPLINQIRAKNFATIIFVASLALLDIRHAVNAFAFYGTRSDTWDAPALCQVDIRARFALYVAIHGANACIFRQLSSAMRTDRIGAAKTRCEKITLWAFDIALCVALPVINIAILQLAISSQYTIIPVIGCLARLPVAWKTVLVTTVVLSIDIVISAVFLGIIIWRLFRHRLQVDSLVLTSSASKRRFTRLCFLAVAGFLADMTSIGLRLSSFTDQPFVPFALPEGMVDLPGQTARWSLEGQQYEIVRVIVDIVMSYLAYWILGLDKQVTDVWRWCVAFQIGLREHTSGRDEHHAEQGRVQRGVTTIVN</sequence>
<evidence type="ECO:0000256" key="6">
    <source>
        <dbReference type="ARBA" id="ARBA00023040"/>
    </source>
</evidence>
<keyword evidence="3" id="KW-0589">Pheromone response</keyword>
<evidence type="ECO:0000256" key="1">
    <source>
        <dbReference type="ARBA" id="ARBA00004141"/>
    </source>
</evidence>
<evidence type="ECO:0000256" key="5">
    <source>
        <dbReference type="ARBA" id="ARBA00022989"/>
    </source>
</evidence>
<comment type="subcellular location">
    <subcellularLocation>
        <location evidence="1">Membrane</location>
        <topology evidence="1">Multi-pass membrane protein</topology>
    </subcellularLocation>
</comment>
<proteinExistence type="inferred from homology"/>
<dbReference type="GO" id="GO:0000750">
    <property type="term" value="P:pheromone-dependent signal transduction involved in conjugation with cellular fusion"/>
    <property type="evidence" value="ECO:0007669"/>
    <property type="project" value="TreeGrafter"/>
</dbReference>
<feature type="transmembrane region" description="Helical" evidence="11">
    <location>
        <begin position="268"/>
        <end position="287"/>
    </location>
</feature>
<keyword evidence="4 11" id="KW-0812">Transmembrane</keyword>
<dbReference type="PANTHER" id="PTHR28097:SF1">
    <property type="entry name" value="PHEROMONE A FACTOR RECEPTOR"/>
    <property type="match status" value="1"/>
</dbReference>
<organism evidence="12 13">
    <name type="scientific">Cyphellophora attinorum</name>
    <dbReference type="NCBI Taxonomy" id="1664694"/>
    <lineage>
        <taxon>Eukaryota</taxon>
        <taxon>Fungi</taxon>
        <taxon>Dikarya</taxon>
        <taxon>Ascomycota</taxon>
        <taxon>Pezizomycotina</taxon>
        <taxon>Eurotiomycetes</taxon>
        <taxon>Chaetothyriomycetidae</taxon>
        <taxon>Chaetothyriales</taxon>
        <taxon>Cyphellophoraceae</taxon>
        <taxon>Cyphellophora</taxon>
    </lineage>
</organism>
<keyword evidence="9" id="KW-0807">Transducer</keyword>
<keyword evidence="5 11" id="KW-1133">Transmembrane helix</keyword>
<evidence type="ECO:0000256" key="9">
    <source>
        <dbReference type="ARBA" id="ARBA00023224"/>
    </source>
</evidence>
<feature type="region of interest" description="Disordered" evidence="10">
    <location>
        <begin position="312"/>
        <end position="331"/>
    </location>
</feature>
<dbReference type="PANTHER" id="PTHR28097">
    <property type="entry name" value="PHEROMONE A FACTOR RECEPTOR"/>
    <property type="match status" value="1"/>
</dbReference>
<dbReference type="VEuPathDB" id="FungiDB:AB675_6030"/>
<feature type="transmembrane region" description="Helical" evidence="11">
    <location>
        <begin position="164"/>
        <end position="190"/>
    </location>
</feature>
<feature type="transmembrane region" description="Helical" evidence="11">
    <location>
        <begin position="80"/>
        <end position="97"/>
    </location>
</feature>
<reference evidence="12 13" key="1">
    <citation type="submission" date="2015-06" db="EMBL/GenBank/DDBJ databases">
        <title>Draft genome of the ant-associated black yeast Phialophora attae CBS 131958.</title>
        <authorList>
            <person name="Moreno L.F."/>
            <person name="Stielow B.J."/>
            <person name="de Hoog S."/>
            <person name="Vicente V.A."/>
            <person name="Weiss V.A."/>
            <person name="de Vries M."/>
            <person name="Cruz L.M."/>
            <person name="Souza E.M."/>
        </authorList>
    </citation>
    <scope>NUCLEOTIDE SEQUENCE [LARGE SCALE GENOMIC DNA]</scope>
    <source>
        <strain evidence="12 13">CBS 131958</strain>
    </source>
</reference>
<name>A0A0N0NJP3_9EURO</name>
<evidence type="ECO:0000256" key="2">
    <source>
        <dbReference type="ARBA" id="ARBA00011085"/>
    </source>
</evidence>
<evidence type="ECO:0000313" key="12">
    <source>
        <dbReference type="EMBL" id="KPI36889.1"/>
    </source>
</evidence>
<evidence type="ECO:0000256" key="11">
    <source>
        <dbReference type="SAM" id="Phobius"/>
    </source>
</evidence>
<evidence type="ECO:0000256" key="8">
    <source>
        <dbReference type="ARBA" id="ARBA00023170"/>
    </source>
</evidence>
<dbReference type="GO" id="GO:0005886">
    <property type="term" value="C:plasma membrane"/>
    <property type="evidence" value="ECO:0007669"/>
    <property type="project" value="TreeGrafter"/>
</dbReference>
<accession>A0A0N0NJP3</accession>
<evidence type="ECO:0000256" key="3">
    <source>
        <dbReference type="ARBA" id="ARBA00022507"/>
    </source>
</evidence>
<keyword evidence="7 11" id="KW-0472">Membrane</keyword>
<dbReference type="STRING" id="1664694.A0A0N0NJP3"/>
<feature type="transmembrane region" description="Helical" evidence="11">
    <location>
        <begin position="118"/>
        <end position="141"/>
    </location>
</feature>
<dbReference type="PRINTS" id="PR00899">
    <property type="entry name" value="GPCRSTE3"/>
</dbReference>
<protein>
    <submittedName>
        <fullName evidence="12">Pheromone receptor 1</fullName>
    </submittedName>
</protein>
<keyword evidence="13" id="KW-1185">Reference proteome</keyword>
<dbReference type="GeneID" id="28738172"/>
<feature type="transmembrane region" description="Helical" evidence="11">
    <location>
        <begin position="35"/>
        <end position="60"/>
    </location>
</feature>
<feature type="transmembrane region" description="Helical" evidence="11">
    <location>
        <begin position="6"/>
        <end position="23"/>
    </location>
</feature>
<comment type="similarity">
    <text evidence="2">Belongs to the G-protein coupled receptor 4 family.</text>
</comment>
<gene>
    <name evidence="12" type="ORF">AB675_6030</name>
</gene>
<dbReference type="Pfam" id="PF02076">
    <property type="entry name" value="STE3"/>
    <property type="match status" value="1"/>
</dbReference>
<dbReference type="GO" id="GO:0004932">
    <property type="term" value="F:mating-type factor pheromone receptor activity"/>
    <property type="evidence" value="ECO:0007669"/>
    <property type="project" value="InterPro"/>
</dbReference>